<proteinExistence type="predicted"/>
<evidence type="ECO:0000313" key="1">
    <source>
        <dbReference type="EMBL" id="KAI3784523.1"/>
    </source>
</evidence>
<organism evidence="1 2">
    <name type="scientific">Smallanthus sonchifolius</name>
    <dbReference type="NCBI Taxonomy" id="185202"/>
    <lineage>
        <taxon>Eukaryota</taxon>
        <taxon>Viridiplantae</taxon>
        <taxon>Streptophyta</taxon>
        <taxon>Embryophyta</taxon>
        <taxon>Tracheophyta</taxon>
        <taxon>Spermatophyta</taxon>
        <taxon>Magnoliopsida</taxon>
        <taxon>eudicotyledons</taxon>
        <taxon>Gunneridae</taxon>
        <taxon>Pentapetalae</taxon>
        <taxon>asterids</taxon>
        <taxon>campanulids</taxon>
        <taxon>Asterales</taxon>
        <taxon>Asteraceae</taxon>
        <taxon>Asteroideae</taxon>
        <taxon>Heliantheae alliance</taxon>
        <taxon>Millerieae</taxon>
        <taxon>Smallanthus</taxon>
    </lineage>
</organism>
<protein>
    <submittedName>
        <fullName evidence="1">Uncharacterized protein</fullName>
    </submittedName>
</protein>
<reference evidence="2" key="1">
    <citation type="journal article" date="2022" name="Mol. Ecol. Resour.">
        <title>The genomes of chicory, endive, great burdock and yacon provide insights into Asteraceae palaeo-polyploidization history and plant inulin production.</title>
        <authorList>
            <person name="Fan W."/>
            <person name="Wang S."/>
            <person name="Wang H."/>
            <person name="Wang A."/>
            <person name="Jiang F."/>
            <person name="Liu H."/>
            <person name="Zhao H."/>
            <person name="Xu D."/>
            <person name="Zhang Y."/>
        </authorList>
    </citation>
    <scope>NUCLEOTIDE SEQUENCE [LARGE SCALE GENOMIC DNA]</scope>
    <source>
        <strain evidence="2">cv. Yunnan</strain>
    </source>
</reference>
<reference evidence="1 2" key="2">
    <citation type="journal article" date="2022" name="Mol. Ecol. Resour.">
        <title>The genomes of chicory, endive, great burdock and yacon provide insights into Asteraceae paleo-polyploidization history and plant inulin production.</title>
        <authorList>
            <person name="Fan W."/>
            <person name="Wang S."/>
            <person name="Wang H."/>
            <person name="Wang A."/>
            <person name="Jiang F."/>
            <person name="Liu H."/>
            <person name="Zhao H."/>
            <person name="Xu D."/>
            <person name="Zhang Y."/>
        </authorList>
    </citation>
    <scope>NUCLEOTIDE SEQUENCE [LARGE SCALE GENOMIC DNA]</scope>
    <source>
        <strain evidence="2">cv. Yunnan</strain>
        <tissue evidence="1">Leaves</tissue>
    </source>
</reference>
<dbReference type="Proteomes" id="UP001056120">
    <property type="component" value="Linkage Group LG14"/>
</dbReference>
<sequence length="529" mass="60342">MNHFKILVILRPIIITTHFGSSLSLNTLCSFSSASPKMVKDKEAPENPNLKSNKMFIGIVWNCVPELKLLLSALLFFCSLITLFQFFPSHLSFSVQDLRHCASLPPPPVEIQHRQIKQEDIILQGGVIKRNFNTYGTAAYNFVLMSAYRGGLNTFAVIGLSSKPLHVFAKPTYVCEWAPHNGTGNITVSGIKILPDWGYGRVYTVVVVNCTFPSPVGHDRSGGRLFIHASTSGGGDANFNLTDTIEAVEEAPESLNPAQFTSPPKYDYLYCGSSLYGNLSPQRIREWIAYHVKMFGEKSHFVIHDAGGVHPDVMAVLRPWIEKGYVTLQDIREEERFDGYYHNQFLIVNDCLHRYRFMANWMFFFDVDEFIFVPKKSTLKTVMDSLSEYTQFTIEQRTISNKLCYLDDHPGKIYRKWGIEKLVYRDMVRGIRRDRKYAVQPRNVFATGVHMSENTVGKTTHNTEGKIMYYHYHGTISERREPCRQLVNTTEMKVGGTPYRVDTTMREVAGAVKRFEMRMVGSALLTTRQ</sequence>
<keyword evidence="2" id="KW-1185">Reference proteome</keyword>
<dbReference type="EMBL" id="CM042031">
    <property type="protein sequence ID" value="KAI3784523.1"/>
    <property type="molecule type" value="Genomic_DNA"/>
</dbReference>
<name>A0ACB9GLY1_9ASTR</name>
<gene>
    <name evidence="1" type="ORF">L1987_43622</name>
</gene>
<comment type="caution">
    <text evidence="1">The sequence shown here is derived from an EMBL/GenBank/DDBJ whole genome shotgun (WGS) entry which is preliminary data.</text>
</comment>
<accession>A0ACB9GLY1</accession>
<evidence type="ECO:0000313" key="2">
    <source>
        <dbReference type="Proteomes" id="UP001056120"/>
    </source>
</evidence>